<dbReference type="EMBL" id="JAEMNX010000018">
    <property type="protein sequence ID" value="MBJ7538816.1"/>
    <property type="molecule type" value="Genomic_DNA"/>
</dbReference>
<proteinExistence type="predicted"/>
<keyword evidence="2" id="KW-1185">Reference proteome</keyword>
<comment type="caution">
    <text evidence="1">The sequence shown here is derived from an EMBL/GenBank/DDBJ whole genome shotgun (WGS) entry which is preliminary data.</text>
</comment>
<evidence type="ECO:0000313" key="1">
    <source>
        <dbReference type="EMBL" id="MBJ7538816.1"/>
    </source>
</evidence>
<organism evidence="1 2">
    <name type="scientific">Marinomonas transparens</name>
    <dbReference type="NCBI Taxonomy" id="2795388"/>
    <lineage>
        <taxon>Bacteria</taxon>
        <taxon>Pseudomonadati</taxon>
        <taxon>Pseudomonadota</taxon>
        <taxon>Gammaproteobacteria</taxon>
        <taxon>Oceanospirillales</taxon>
        <taxon>Oceanospirillaceae</taxon>
        <taxon>Marinomonas</taxon>
    </lineage>
</organism>
<reference evidence="1" key="1">
    <citation type="submission" date="2020-12" db="EMBL/GenBank/DDBJ databases">
        <title>Marinomonas arctica sp. nov., a psychrotolerant bacterium isolated from the Arctic.</title>
        <authorList>
            <person name="Zhang Y."/>
        </authorList>
    </citation>
    <scope>NUCLEOTIDE SEQUENCE</scope>
    <source>
        <strain evidence="1">C1424</strain>
    </source>
</reference>
<gene>
    <name evidence="1" type="ORF">I8J31_14105</name>
</gene>
<evidence type="ECO:0000313" key="2">
    <source>
        <dbReference type="Proteomes" id="UP000628710"/>
    </source>
</evidence>
<sequence>MFEFLLFIAACAVIAFLVANIQQLVAQPKTKLKPIRIETEEEEKRRLNLSKKRPF</sequence>
<name>A0A934JN12_9GAMM</name>
<protein>
    <submittedName>
        <fullName evidence="1">Uncharacterized protein</fullName>
    </submittedName>
</protein>
<dbReference type="AlphaFoldDB" id="A0A934JN12"/>
<accession>A0A934JN12</accession>
<dbReference type="Proteomes" id="UP000628710">
    <property type="component" value="Unassembled WGS sequence"/>
</dbReference>
<dbReference type="RefSeq" id="WP_199469223.1">
    <property type="nucleotide sequence ID" value="NZ_JAEMNX010000018.1"/>
</dbReference>